<dbReference type="KEGG" id="wne:PIG85_00365"/>
<dbReference type="Proteomes" id="UP001211044">
    <property type="component" value="Chromosome"/>
</dbReference>
<evidence type="ECO:0000259" key="4">
    <source>
        <dbReference type="Pfam" id="PF21725"/>
    </source>
</evidence>
<keyword evidence="1" id="KW-0175">Coiled coil</keyword>
<protein>
    <recommendedName>
        <fullName evidence="4">Putative T7SS secretion signal domain-containing protein</fullName>
    </recommendedName>
</protein>
<accession>A0AB38XP56</accession>
<evidence type="ECO:0000256" key="3">
    <source>
        <dbReference type="SAM" id="Phobius"/>
    </source>
</evidence>
<evidence type="ECO:0000256" key="1">
    <source>
        <dbReference type="SAM" id="Coils"/>
    </source>
</evidence>
<feature type="domain" description="Putative T7SS secretion signal" evidence="4">
    <location>
        <begin position="15"/>
        <end position="188"/>
    </location>
</feature>
<proteinExistence type="predicted"/>
<gene>
    <name evidence="5" type="ORF">PIG85_00365</name>
</gene>
<keyword evidence="3" id="KW-0812">Transmembrane</keyword>
<evidence type="ECO:0000256" key="2">
    <source>
        <dbReference type="SAM" id="MobiDB-lite"/>
    </source>
</evidence>
<feature type="region of interest" description="Disordered" evidence="2">
    <location>
        <begin position="514"/>
        <end position="542"/>
    </location>
</feature>
<dbReference type="AlphaFoldDB" id="A0AB38XP56"/>
<evidence type="ECO:0000313" key="6">
    <source>
        <dbReference type="Proteomes" id="UP001211044"/>
    </source>
</evidence>
<feature type="transmembrane region" description="Helical" evidence="3">
    <location>
        <begin position="210"/>
        <end position="234"/>
    </location>
</feature>
<dbReference type="Pfam" id="PF21725">
    <property type="entry name" value="T7SS_signal"/>
    <property type="match status" value="1"/>
</dbReference>
<sequence>MERNWHLVGESSNPIPGDSSEIAVLSQRYQRLGDIFEHASALLGGSPTGAQQGQWANKIQEKSEKLPGDFRQFAGGFHKVAQALRSWERYIDPLRFRAEHALNEAEQAHTDSRCIGGAISQIMGLAERAHEGSSSASSQLESYKRQLGNASSRLSEAKAQVQMVKEEYNSAAAQVVSQIRAANEETPKLKGIEKLLYSDFWRGLMEVLKAVSVVLGVVAMFMGGGWVAVASAVVSGLQAIDQVMRMGVNGQLTIDNLLKIGASLLPALQAAGGVLGQAFQAVVSGGNWVASFAPQLTGVSQMFMGAIKPALDSGSVKNVLGAIGNSVNKLFTTGQWDNPLTHISPADAQNAIGAVTQSARNLVEGPDSFLQSPDGLRSVIPKLQEAGNQVGAIINGHPATTGGMGNAEAAAAPATTGSAGTAGAGAAAAPATNAYSGVGAATQPANATTAQPLVSAHAGAAGASESSGGANLMSGGTDGYTSSGYMSEPSSFGSASGGFSSSGHIGGAEASASTGAAATSSGGGSLFSPTMQGGIPSWESGPAAQPLSGGVFSLLSLSDKLLGPWGLLSSVLSALVK</sequence>
<dbReference type="EMBL" id="CP116394">
    <property type="protein sequence ID" value="WCE46132.1"/>
    <property type="molecule type" value="Genomic_DNA"/>
</dbReference>
<keyword evidence="3" id="KW-0472">Membrane</keyword>
<feature type="coiled-coil region" evidence="1">
    <location>
        <begin position="140"/>
        <end position="185"/>
    </location>
</feature>
<evidence type="ECO:0000313" key="5">
    <source>
        <dbReference type="EMBL" id="WCE46132.1"/>
    </source>
</evidence>
<organism evidence="5 6">
    <name type="scientific">Winkia neuii subsp. anitrata</name>
    <dbReference type="NCBI Taxonomy" id="29318"/>
    <lineage>
        <taxon>Bacteria</taxon>
        <taxon>Bacillati</taxon>
        <taxon>Actinomycetota</taxon>
        <taxon>Actinomycetes</taxon>
        <taxon>Actinomycetales</taxon>
        <taxon>Actinomycetaceae</taxon>
        <taxon>Winkia</taxon>
    </lineage>
</organism>
<reference evidence="5" key="1">
    <citation type="submission" date="2023-01" db="EMBL/GenBank/DDBJ databases">
        <title>Comparative Genomic Analysis of the Clinically-Derived Winkia Strain NY0527 Provides Evidence into the Taxonomic Reassignment of Winkia neuii and Characterizes Their Virulence Traits.</title>
        <authorList>
            <person name="Cai X."/>
            <person name="Peng Y."/>
            <person name="Li M."/>
            <person name="Qiu Y."/>
            <person name="Wang Y."/>
            <person name="Xu L."/>
            <person name="Hou Q."/>
        </authorList>
    </citation>
    <scope>NUCLEOTIDE SEQUENCE</scope>
    <source>
        <strain evidence="5">NY0527</strain>
    </source>
</reference>
<dbReference type="InterPro" id="IPR049082">
    <property type="entry name" value="T7SS_signal"/>
</dbReference>
<dbReference type="RefSeq" id="WP_004807058.1">
    <property type="nucleotide sequence ID" value="NZ_CP116394.1"/>
</dbReference>
<name>A0AB38XP56_9ACTO</name>
<keyword evidence="3" id="KW-1133">Transmembrane helix</keyword>